<proteinExistence type="predicted"/>
<gene>
    <name evidence="1" type="ORF">DYU11_07600</name>
</gene>
<dbReference type="Proteomes" id="UP000283523">
    <property type="component" value="Unassembled WGS sequence"/>
</dbReference>
<dbReference type="RefSeq" id="WP_119667055.1">
    <property type="nucleotide sequence ID" value="NZ_QXED01000002.1"/>
</dbReference>
<dbReference type="OrthoDB" id="6057827at2"/>
<dbReference type="EMBL" id="QXED01000002">
    <property type="protein sequence ID" value="RIV25169.1"/>
    <property type="molecule type" value="Genomic_DNA"/>
</dbReference>
<name>A0A418MEC7_9BACT</name>
<accession>A0A418MEC7</accession>
<comment type="caution">
    <text evidence="1">The sequence shown here is derived from an EMBL/GenBank/DDBJ whole genome shotgun (WGS) entry which is preliminary data.</text>
</comment>
<sequence length="93" mass="10703">MAVPEWHSDFIKPNPEIDAFLKEPVNQLPVFEQQASRNDQIDELGPFVIEYTSHIALVKNGDWSGVSTGKDIRIWRREPGGSLKIFRQMAMYD</sequence>
<evidence type="ECO:0000313" key="1">
    <source>
        <dbReference type="EMBL" id="RIV25169.1"/>
    </source>
</evidence>
<protein>
    <submittedName>
        <fullName evidence="1">Uncharacterized protein</fullName>
    </submittedName>
</protein>
<dbReference type="AlphaFoldDB" id="A0A418MEC7"/>
<evidence type="ECO:0000313" key="2">
    <source>
        <dbReference type="Proteomes" id="UP000283523"/>
    </source>
</evidence>
<organism evidence="1 2">
    <name type="scientific">Fibrisoma montanum</name>
    <dbReference type="NCBI Taxonomy" id="2305895"/>
    <lineage>
        <taxon>Bacteria</taxon>
        <taxon>Pseudomonadati</taxon>
        <taxon>Bacteroidota</taxon>
        <taxon>Cytophagia</taxon>
        <taxon>Cytophagales</taxon>
        <taxon>Spirosomataceae</taxon>
        <taxon>Fibrisoma</taxon>
    </lineage>
</organism>
<keyword evidence="2" id="KW-1185">Reference proteome</keyword>
<reference evidence="1 2" key="1">
    <citation type="submission" date="2018-08" db="EMBL/GenBank/DDBJ databases">
        <title>Fibrisoma montanum sp. nov., isolated from Danxia mountain soil.</title>
        <authorList>
            <person name="Huang Y."/>
        </authorList>
    </citation>
    <scope>NUCLEOTIDE SEQUENCE [LARGE SCALE GENOMIC DNA]</scope>
    <source>
        <strain evidence="1 2">HYT19</strain>
    </source>
</reference>